<dbReference type="OrthoDB" id="9803333at2"/>
<dbReference type="PRINTS" id="PR00081">
    <property type="entry name" value="GDHRDH"/>
</dbReference>
<evidence type="ECO:0000313" key="3">
    <source>
        <dbReference type="EMBL" id="SDX97783.1"/>
    </source>
</evidence>
<dbReference type="SUPFAM" id="SSF51735">
    <property type="entry name" value="NAD(P)-binding Rossmann-fold domains"/>
    <property type="match status" value="1"/>
</dbReference>
<dbReference type="PRINTS" id="PR00080">
    <property type="entry name" value="SDRFAMILY"/>
</dbReference>
<dbReference type="InterPro" id="IPR036291">
    <property type="entry name" value="NAD(P)-bd_dom_sf"/>
</dbReference>
<dbReference type="AlphaFoldDB" id="A0A1H3G399"/>
<dbReference type="PROSITE" id="PS00061">
    <property type="entry name" value="ADH_SHORT"/>
    <property type="match status" value="1"/>
</dbReference>
<dbReference type="FunFam" id="3.40.50.720:FF:000084">
    <property type="entry name" value="Short-chain dehydrogenase reductase"/>
    <property type="match status" value="1"/>
</dbReference>
<keyword evidence="2" id="KW-0560">Oxidoreductase</keyword>
<protein>
    <submittedName>
        <fullName evidence="3">Dihydroanticapsin dehydrogenase</fullName>
    </submittedName>
</protein>
<dbReference type="STRING" id="1503961.SAMN05421736_10158"/>
<accession>A0A1H3G399</accession>
<dbReference type="Pfam" id="PF13561">
    <property type="entry name" value="adh_short_C2"/>
    <property type="match status" value="1"/>
</dbReference>
<evidence type="ECO:0000256" key="2">
    <source>
        <dbReference type="ARBA" id="ARBA00023002"/>
    </source>
</evidence>
<proteinExistence type="inferred from homology"/>
<dbReference type="NCBIfam" id="NF005559">
    <property type="entry name" value="PRK07231.1"/>
    <property type="match status" value="1"/>
</dbReference>
<evidence type="ECO:0000256" key="1">
    <source>
        <dbReference type="ARBA" id="ARBA00006484"/>
    </source>
</evidence>
<keyword evidence="4" id="KW-1185">Reference proteome</keyword>
<evidence type="ECO:0000313" key="4">
    <source>
        <dbReference type="Proteomes" id="UP000198935"/>
    </source>
</evidence>
<dbReference type="PANTHER" id="PTHR43477:SF1">
    <property type="entry name" value="DIHYDROANTICAPSIN 7-DEHYDROGENASE"/>
    <property type="match status" value="1"/>
</dbReference>
<dbReference type="InterPro" id="IPR051122">
    <property type="entry name" value="SDR_DHRS6-like"/>
</dbReference>
<comment type="similarity">
    <text evidence="1">Belongs to the short-chain dehydrogenases/reductases (SDR) family.</text>
</comment>
<dbReference type="GO" id="GO:0008206">
    <property type="term" value="P:bile acid metabolic process"/>
    <property type="evidence" value="ECO:0007669"/>
    <property type="project" value="UniProtKB-ARBA"/>
</dbReference>
<dbReference type="InterPro" id="IPR020904">
    <property type="entry name" value="Sc_DH/Rdtase_CS"/>
</dbReference>
<dbReference type="PANTHER" id="PTHR43477">
    <property type="entry name" value="DIHYDROANTICAPSIN 7-DEHYDROGENASE"/>
    <property type="match status" value="1"/>
</dbReference>
<name>A0A1H3G399_9BACI</name>
<sequence length="249" mass="26539">MTLKNKNAVITGGASGIGLATVTLFAEHGVNVVFADIDEQAGSELERKLTGDGFNVKFALSDVTDEDAVKQLFSLAGTIDILVNNVGIEIATPFHQMETAEWNRLLQVNLTSMFLCSKYAIQQMMKTDAASSIINVSSVSGTVAWPGIAAYNTTKGGVMMLTKSLAADYAKYNISVNCVCPSIVDTPMTDKSIGEENLEAIKREKARLVPLNRMCKPGDVANAILFLASEQAAFITGTPLMVDGGYTAV</sequence>
<dbReference type="InterPro" id="IPR002347">
    <property type="entry name" value="SDR_fam"/>
</dbReference>
<dbReference type="Proteomes" id="UP000198935">
    <property type="component" value="Unassembled WGS sequence"/>
</dbReference>
<reference evidence="4" key="1">
    <citation type="submission" date="2016-10" db="EMBL/GenBank/DDBJ databases">
        <authorList>
            <person name="Varghese N."/>
            <person name="Submissions S."/>
        </authorList>
    </citation>
    <scope>NUCLEOTIDE SEQUENCE [LARGE SCALE GENOMIC DNA]</scope>
    <source>
        <strain evidence="4">SP</strain>
    </source>
</reference>
<gene>
    <name evidence="3" type="ORF">SAMN05421736_10158</name>
</gene>
<organism evidence="3 4">
    <name type="scientific">Evansella caseinilytica</name>
    <dbReference type="NCBI Taxonomy" id="1503961"/>
    <lineage>
        <taxon>Bacteria</taxon>
        <taxon>Bacillati</taxon>
        <taxon>Bacillota</taxon>
        <taxon>Bacilli</taxon>
        <taxon>Bacillales</taxon>
        <taxon>Bacillaceae</taxon>
        <taxon>Evansella</taxon>
    </lineage>
</organism>
<dbReference type="GO" id="GO:0016491">
    <property type="term" value="F:oxidoreductase activity"/>
    <property type="evidence" value="ECO:0007669"/>
    <property type="project" value="UniProtKB-KW"/>
</dbReference>
<dbReference type="Gene3D" id="3.40.50.720">
    <property type="entry name" value="NAD(P)-binding Rossmann-like Domain"/>
    <property type="match status" value="1"/>
</dbReference>
<dbReference type="EMBL" id="FNPI01000001">
    <property type="protein sequence ID" value="SDX97783.1"/>
    <property type="molecule type" value="Genomic_DNA"/>
</dbReference>
<dbReference type="CDD" id="cd05233">
    <property type="entry name" value="SDR_c"/>
    <property type="match status" value="1"/>
</dbReference>